<dbReference type="Proteomes" id="UP000451565">
    <property type="component" value="Unassembled WGS sequence"/>
</dbReference>
<reference evidence="1 2" key="1">
    <citation type="submission" date="2019-10" db="EMBL/GenBank/DDBJ databases">
        <title>Glaciimonas soli sp. nov., a psychrophilic bacterium isolated from the forest soil of a high elevation mountain in Taiwan.</title>
        <authorList>
            <person name="Wang L.-T."/>
            <person name="Shieh W.Y."/>
        </authorList>
    </citation>
    <scope>NUCLEOTIDE SEQUENCE [LARGE SCALE GENOMIC DNA]</scope>
    <source>
        <strain evidence="1 2">GS1</strain>
    </source>
</reference>
<dbReference type="RefSeq" id="WP_153233097.1">
    <property type="nucleotide sequence ID" value="NZ_WINI01000001.1"/>
</dbReference>
<accession>A0A843YQG9</accession>
<protein>
    <submittedName>
        <fullName evidence="1">DUF2917 domain-containing protein</fullName>
    </submittedName>
</protein>
<dbReference type="Pfam" id="PF11142">
    <property type="entry name" value="DUF2917"/>
    <property type="match status" value="1"/>
</dbReference>
<proteinExistence type="predicted"/>
<evidence type="ECO:0000313" key="2">
    <source>
        <dbReference type="Proteomes" id="UP000451565"/>
    </source>
</evidence>
<name>A0A843YQG9_9BURK</name>
<dbReference type="AlphaFoldDB" id="A0A843YQG9"/>
<sequence>MTLFSKNKHTLAIGQVLAGTADRPTTLRVINGRAWITSAGRGGDHWLHSGQRLSLEARRLIVVEADRGACEFEITSASKDADRTGRLRALKEDLMTPFLPTEDFLR</sequence>
<keyword evidence="2" id="KW-1185">Reference proteome</keyword>
<organism evidence="1 2">
    <name type="scientific">Glaciimonas soli</name>
    <dbReference type="NCBI Taxonomy" id="2590999"/>
    <lineage>
        <taxon>Bacteria</taxon>
        <taxon>Pseudomonadati</taxon>
        <taxon>Pseudomonadota</taxon>
        <taxon>Betaproteobacteria</taxon>
        <taxon>Burkholderiales</taxon>
        <taxon>Oxalobacteraceae</taxon>
        <taxon>Glaciimonas</taxon>
    </lineage>
</organism>
<evidence type="ECO:0000313" key="1">
    <source>
        <dbReference type="EMBL" id="MQQ99531.1"/>
    </source>
</evidence>
<comment type="caution">
    <text evidence="1">The sequence shown here is derived from an EMBL/GenBank/DDBJ whole genome shotgun (WGS) entry which is preliminary data.</text>
</comment>
<dbReference type="EMBL" id="WINI01000001">
    <property type="protein sequence ID" value="MQQ99531.1"/>
    <property type="molecule type" value="Genomic_DNA"/>
</dbReference>
<gene>
    <name evidence="1" type="ORF">GEV47_02370</name>
</gene>
<dbReference type="OrthoDB" id="8720906at2"/>
<dbReference type="InterPro" id="IPR021317">
    <property type="entry name" value="DUF2917"/>
</dbReference>